<evidence type="ECO:0000256" key="1">
    <source>
        <dbReference type="SAM" id="MobiDB-lite"/>
    </source>
</evidence>
<accession>A0A0G1Y990</accession>
<reference evidence="2 3" key="1">
    <citation type="journal article" date="2015" name="Nature">
        <title>rRNA introns, odd ribosomes, and small enigmatic genomes across a large radiation of phyla.</title>
        <authorList>
            <person name="Brown C.T."/>
            <person name="Hug L.A."/>
            <person name="Thomas B.C."/>
            <person name="Sharon I."/>
            <person name="Castelle C.J."/>
            <person name="Singh A."/>
            <person name="Wilkins M.J."/>
            <person name="Williams K.H."/>
            <person name="Banfield J.F."/>
        </authorList>
    </citation>
    <scope>NUCLEOTIDE SEQUENCE [LARGE SCALE GENOMIC DNA]</scope>
</reference>
<evidence type="ECO:0000313" key="2">
    <source>
        <dbReference type="EMBL" id="KKW11472.1"/>
    </source>
</evidence>
<organism evidence="2 3">
    <name type="scientific">Candidatus Gottesmanbacteria bacterium GW2011_GWB1_49_7</name>
    <dbReference type="NCBI Taxonomy" id="1618448"/>
    <lineage>
        <taxon>Bacteria</taxon>
        <taxon>Candidatus Gottesmaniibacteriota</taxon>
    </lineage>
</organism>
<protein>
    <submittedName>
        <fullName evidence="2">Phage protein</fullName>
    </submittedName>
</protein>
<proteinExistence type="predicted"/>
<feature type="region of interest" description="Disordered" evidence="1">
    <location>
        <begin position="115"/>
        <end position="141"/>
    </location>
</feature>
<name>A0A0G1Y990_9BACT</name>
<comment type="caution">
    <text evidence="2">The sequence shown here is derived from an EMBL/GenBank/DDBJ whole genome shotgun (WGS) entry which is preliminary data.</text>
</comment>
<dbReference type="EMBL" id="LCQD01000018">
    <property type="protein sequence ID" value="KKW11472.1"/>
    <property type="molecule type" value="Genomic_DNA"/>
</dbReference>
<gene>
    <name evidence="2" type="ORF">UY48_C0018G0006</name>
</gene>
<sequence length="235" mass="28024">MPLDGWVRLHRVLTSDPIWTAEPFTRGQAWVDLIMLANHLEGYIRVRGVKVEIKRGQVGYSEVALAQRWRWSRDKVRRWLKELEGKEEKIIQQKNNISSVITLINYGKYQTNDTANDTANKQQTIQQTNSKRYTNKNDKNDKNEKKILYNSDFEKFWAAYPNKKEKSFAYKSWQKTNIPRPAIELIIAAINRQKEWRKNADGEFRPEWKNPATWLNKGCWDDILEIEKEEAKWFY</sequence>
<feature type="compositionally biased region" description="Polar residues" evidence="1">
    <location>
        <begin position="115"/>
        <end position="132"/>
    </location>
</feature>
<dbReference type="AlphaFoldDB" id="A0A0G1Y990"/>
<dbReference type="Proteomes" id="UP000034588">
    <property type="component" value="Unassembled WGS sequence"/>
</dbReference>
<evidence type="ECO:0000313" key="3">
    <source>
        <dbReference type="Proteomes" id="UP000034588"/>
    </source>
</evidence>